<dbReference type="InterPro" id="IPR000477">
    <property type="entry name" value="RT_dom"/>
</dbReference>
<dbReference type="InterPro" id="IPR043502">
    <property type="entry name" value="DNA/RNA_pol_sf"/>
</dbReference>
<dbReference type="PROSITE" id="PS50878">
    <property type="entry name" value="RT_POL"/>
    <property type="match status" value="1"/>
</dbReference>
<dbReference type="Pfam" id="PF24626">
    <property type="entry name" value="SH3_Tf2-1"/>
    <property type="match status" value="1"/>
</dbReference>
<keyword evidence="3" id="KW-0695">RNA-directed DNA polymerase</keyword>
<dbReference type="Gene3D" id="3.30.70.270">
    <property type="match status" value="1"/>
</dbReference>
<dbReference type="PANTHER" id="PTHR24559">
    <property type="entry name" value="TRANSPOSON TY3-I GAG-POL POLYPROTEIN"/>
    <property type="match status" value="1"/>
</dbReference>
<organism evidence="3">
    <name type="scientific">Tanacetum cinerariifolium</name>
    <name type="common">Dalmatian daisy</name>
    <name type="synonym">Chrysanthemum cinerariifolium</name>
    <dbReference type="NCBI Taxonomy" id="118510"/>
    <lineage>
        <taxon>Eukaryota</taxon>
        <taxon>Viridiplantae</taxon>
        <taxon>Streptophyta</taxon>
        <taxon>Embryophyta</taxon>
        <taxon>Tracheophyta</taxon>
        <taxon>Spermatophyta</taxon>
        <taxon>Magnoliopsida</taxon>
        <taxon>eudicotyledons</taxon>
        <taxon>Gunneridae</taxon>
        <taxon>Pentapetalae</taxon>
        <taxon>asterids</taxon>
        <taxon>campanulids</taxon>
        <taxon>Asterales</taxon>
        <taxon>Asteraceae</taxon>
        <taxon>Asteroideae</taxon>
        <taxon>Anthemideae</taxon>
        <taxon>Anthemidinae</taxon>
        <taxon>Tanacetum</taxon>
    </lineage>
</organism>
<keyword evidence="3" id="KW-0808">Transferase</keyword>
<dbReference type="InterPro" id="IPR053134">
    <property type="entry name" value="RNA-dir_DNA_polymerase"/>
</dbReference>
<dbReference type="PANTHER" id="PTHR24559:SF427">
    <property type="entry name" value="RNA-DIRECTED DNA POLYMERASE"/>
    <property type="match status" value="1"/>
</dbReference>
<dbReference type="InterPro" id="IPR043128">
    <property type="entry name" value="Rev_trsase/Diguanyl_cyclase"/>
</dbReference>
<gene>
    <name evidence="3" type="ORF">Tci_027238</name>
</gene>
<protein>
    <submittedName>
        <fullName evidence="3">Putative reverse transcriptase domain-containing protein</fullName>
    </submittedName>
</protein>
<dbReference type="CDD" id="cd01647">
    <property type="entry name" value="RT_LTR"/>
    <property type="match status" value="1"/>
</dbReference>
<keyword evidence="3" id="KW-0548">Nucleotidyltransferase</keyword>
<sequence>MSFGLTNALALFMDLMNRVCKPYLDKFVIVFIDDILVYSKDEEEHDRQLKIILELLKKERLYAKFSKCDFWLDSIQFIGHVIDRSGVHKNKKYDWGKEEEEAFQTLKQKLCSAPILALPEGTEDFMVYCDESLKIREAQEEAMKGDNAKAENLGRLIKQIFEFRPNGTRCFRNRVWLPRFSRLRDLVMQKSHKSKYSIHLRSDKMYQDLKPLYWWPNMKADLTTYVSKCLTCAKVKAEHQKWFGLLRQLEIPVWKWEGITMDFIKNRLLTTRSYQQSYADRRAKLLEFEDGDMVLLKVSSWKGVVHFRKRKKLSSGYVGPFRIVARGGPVAYTLELPEELKGIHNTFHVLNLKKCLAKGDIVVLMDQIQLEDKLHMIEDPVEVVNREVKPLKKSRIPIVKVHWNSQRVTMTRVIKVEFEKLKSLKISDVSLTWKTSLENFNEEFNRMSRMDNDLFTYEVEIVEFKETFREAWERFKEMLRQCPHHGFLELHQINTLYNGLNEHEQDSLNATTGGNLLSRTPRDALTIIENKSKVRYSRNKPVASKVSKTSSSSSSSTDARIDKLTDTILNLVETVNKKMTTPAMVKAIEETCVTCGGAHPYYECIATNSNTRVLAWLRCMCTRSSSRRIVESFTILRRRNKRSQQQVIPTSVEIPVVMMADNRTMEEVLQAPTKGYGDAIVVPDIPAENFEIRTGLLSLI</sequence>
<name>A0A6L2L2D5_TANCI</name>
<dbReference type="InterPro" id="IPR005162">
    <property type="entry name" value="Retrotrans_gag_dom"/>
</dbReference>
<proteinExistence type="predicted"/>
<dbReference type="InterPro" id="IPR041588">
    <property type="entry name" value="Integrase_H2C2"/>
</dbReference>
<feature type="region of interest" description="Disordered" evidence="1">
    <location>
        <begin position="536"/>
        <end position="558"/>
    </location>
</feature>
<evidence type="ECO:0000313" key="3">
    <source>
        <dbReference type="EMBL" id="GEU55260.1"/>
    </source>
</evidence>
<feature type="domain" description="Reverse transcriptase" evidence="2">
    <location>
        <begin position="1"/>
        <end position="82"/>
    </location>
</feature>
<dbReference type="EMBL" id="BKCJ010003466">
    <property type="protein sequence ID" value="GEU55260.1"/>
    <property type="molecule type" value="Genomic_DNA"/>
</dbReference>
<evidence type="ECO:0000256" key="1">
    <source>
        <dbReference type="SAM" id="MobiDB-lite"/>
    </source>
</evidence>
<evidence type="ECO:0000259" key="2">
    <source>
        <dbReference type="PROSITE" id="PS50878"/>
    </source>
</evidence>
<dbReference type="SUPFAM" id="SSF56672">
    <property type="entry name" value="DNA/RNA polymerases"/>
    <property type="match status" value="1"/>
</dbReference>
<reference evidence="3" key="1">
    <citation type="journal article" date="2019" name="Sci. Rep.">
        <title>Draft genome of Tanacetum cinerariifolium, the natural source of mosquito coil.</title>
        <authorList>
            <person name="Yamashiro T."/>
            <person name="Shiraishi A."/>
            <person name="Satake H."/>
            <person name="Nakayama K."/>
        </authorList>
    </citation>
    <scope>NUCLEOTIDE SEQUENCE</scope>
</reference>
<dbReference type="Pfam" id="PF17921">
    <property type="entry name" value="Integrase_H2C2"/>
    <property type="match status" value="1"/>
</dbReference>
<feature type="compositionally biased region" description="Low complexity" evidence="1">
    <location>
        <begin position="544"/>
        <end position="557"/>
    </location>
</feature>
<dbReference type="GO" id="GO:0003964">
    <property type="term" value="F:RNA-directed DNA polymerase activity"/>
    <property type="evidence" value="ECO:0007669"/>
    <property type="project" value="UniProtKB-KW"/>
</dbReference>
<dbReference type="Pfam" id="PF17919">
    <property type="entry name" value="RT_RNaseH_2"/>
    <property type="match status" value="1"/>
</dbReference>
<dbReference type="AlphaFoldDB" id="A0A6L2L2D5"/>
<accession>A0A6L2L2D5</accession>
<dbReference type="Pfam" id="PF00078">
    <property type="entry name" value="RVT_1"/>
    <property type="match status" value="1"/>
</dbReference>
<dbReference type="Pfam" id="PF03732">
    <property type="entry name" value="Retrotrans_gag"/>
    <property type="match status" value="1"/>
</dbReference>
<dbReference type="InterPro" id="IPR056924">
    <property type="entry name" value="SH3_Tf2-1"/>
</dbReference>
<comment type="caution">
    <text evidence="3">The sequence shown here is derived from an EMBL/GenBank/DDBJ whole genome shotgun (WGS) entry which is preliminary data.</text>
</comment>
<dbReference type="Gene3D" id="1.10.340.70">
    <property type="match status" value="1"/>
</dbReference>
<dbReference type="InterPro" id="IPR041577">
    <property type="entry name" value="RT_RNaseH_2"/>
</dbReference>